<gene>
    <name evidence="2" type="ORF">HNP76_001351</name>
</gene>
<organism evidence="2 3">
    <name type="scientific">Treponema ruminis</name>
    <dbReference type="NCBI Taxonomy" id="744515"/>
    <lineage>
        <taxon>Bacteria</taxon>
        <taxon>Pseudomonadati</taxon>
        <taxon>Spirochaetota</taxon>
        <taxon>Spirochaetia</taxon>
        <taxon>Spirochaetales</taxon>
        <taxon>Treponemataceae</taxon>
        <taxon>Treponema</taxon>
    </lineage>
</organism>
<protein>
    <submittedName>
        <fullName evidence="2">NitT/TauT family transport system substrate-binding protein</fullName>
    </submittedName>
</protein>
<dbReference type="EMBL" id="JACHFQ010000004">
    <property type="protein sequence ID" value="MBB5225983.1"/>
    <property type="molecule type" value="Genomic_DNA"/>
</dbReference>
<evidence type="ECO:0000313" key="2">
    <source>
        <dbReference type="EMBL" id="MBB5225983.1"/>
    </source>
</evidence>
<feature type="chain" id="PRO_5031206197" evidence="1">
    <location>
        <begin position="25"/>
        <end position="371"/>
    </location>
</feature>
<dbReference type="PANTHER" id="PTHR30024">
    <property type="entry name" value="ALIPHATIC SULFONATES-BINDING PROTEIN-RELATED"/>
    <property type="match status" value="1"/>
</dbReference>
<evidence type="ECO:0000313" key="3">
    <source>
        <dbReference type="Proteomes" id="UP000518887"/>
    </source>
</evidence>
<comment type="caution">
    <text evidence="2">The sequence shown here is derived from an EMBL/GenBank/DDBJ whole genome shotgun (WGS) entry which is preliminary data.</text>
</comment>
<keyword evidence="3" id="KW-1185">Reference proteome</keyword>
<dbReference type="RefSeq" id="WP_184658826.1">
    <property type="nucleotide sequence ID" value="NZ_CP031518.1"/>
</dbReference>
<proteinExistence type="predicted"/>
<dbReference type="Gene3D" id="3.40.190.10">
    <property type="entry name" value="Periplasmic binding protein-like II"/>
    <property type="match status" value="2"/>
</dbReference>
<accession>A0A7W8G8U8</accession>
<sequence>MKKSNFKKTACVVLACLSALFLSCNEKKVAGKYSLSVGVDMGDPYVNPLIQLADEEGYFKEYGLSLKFDRFDRSAEFEALQVGKTDTLYVEIIPELAQAAQGADLTLFAGTITGGEAILANKKVAAKVDLTNTDNWRGLTIADRIFSTDEFITKGYFLNKGWELEKDVHWKLFDSCEAIIAATLNGTTDIAIVDSFFVDSCISQGLVYLFPQTTLKEDYVCCRQTANGPKIRSDRDAYIAYLKGQIRAFKVYKTDEEKAINAIVRASRQDFDFVREYMYDSEGSQNMTYNPDPNYNGTLEVFTTMLGQGYLQADEGKSLRKLEEFFDISLYAQALKEVISEYPDENFYKDMWTYFEANNNQYPDFSTRFSI</sequence>
<feature type="signal peptide" evidence="1">
    <location>
        <begin position="1"/>
        <end position="24"/>
    </location>
</feature>
<reference evidence="2 3" key="1">
    <citation type="submission" date="2020-08" db="EMBL/GenBank/DDBJ databases">
        <title>Genomic Encyclopedia of Type Strains, Phase IV (KMG-IV): sequencing the most valuable type-strain genomes for metagenomic binning, comparative biology and taxonomic classification.</title>
        <authorList>
            <person name="Goeker M."/>
        </authorList>
    </citation>
    <scope>NUCLEOTIDE SEQUENCE [LARGE SCALE GENOMIC DNA]</scope>
    <source>
        <strain evidence="2 3">DSM 103462</strain>
    </source>
</reference>
<dbReference type="PROSITE" id="PS51257">
    <property type="entry name" value="PROKAR_LIPOPROTEIN"/>
    <property type="match status" value="1"/>
</dbReference>
<dbReference type="Proteomes" id="UP000518887">
    <property type="component" value="Unassembled WGS sequence"/>
</dbReference>
<keyword evidence="1" id="KW-0732">Signal</keyword>
<dbReference type="AlphaFoldDB" id="A0A7W8G8U8"/>
<dbReference type="PANTHER" id="PTHR30024:SF42">
    <property type="entry name" value="ALIPHATIC SULFONATES-BINDING PROTEIN-RELATED"/>
    <property type="match status" value="1"/>
</dbReference>
<dbReference type="SUPFAM" id="SSF53850">
    <property type="entry name" value="Periplasmic binding protein-like II"/>
    <property type="match status" value="1"/>
</dbReference>
<evidence type="ECO:0000256" key="1">
    <source>
        <dbReference type="SAM" id="SignalP"/>
    </source>
</evidence>
<name>A0A7W8G8U8_9SPIR</name>